<dbReference type="RefSeq" id="WP_005778663.1">
    <property type="nucleotide sequence ID" value="NZ_QRYT01000037.1"/>
</dbReference>
<evidence type="ECO:0000313" key="2">
    <source>
        <dbReference type="Proteomes" id="UP000285379"/>
    </source>
</evidence>
<dbReference type="Proteomes" id="UP000285379">
    <property type="component" value="Unassembled WGS sequence"/>
</dbReference>
<accession>A0A412VJJ0</accession>
<proteinExistence type="predicted"/>
<evidence type="ECO:0000313" key="1">
    <source>
        <dbReference type="EMBL" id="RGV06643.1"/>
    </source>
</evidence>
<dbReference type="AlphaFoldDB" id="A0A412VJJ0"/>
<reference evidence="1 2" key="1">
    <citation type="submission" date="2018-08" db="EMBL/GenBank/DDBJ databases">
        <title>A genome reference for cultivated species of the human gut microbiota.</title>
        <authorList>
            <person name="Zou Y."/>
            <person name="Xue W."/>
            <person name="Luo G."/>
        </authorList>
    </citation>
    <scope>NUCLEOTIDE SEQUENCE [LARGE SCALE GENOMIC DNA]</scope>
    <source>
        <strain evidence="1 2">AF14-8</strain>
    </source>
</reference>
<organism evidence="1 2">
    <name type="scientific">Phocaeicola vulgatus</name>
    <name type="common">Bacteroides vulgatus</name>
    <dbReference type="NCBI Taxonomy" id="821"/>
    <lineage>
        <taxon>Bacteria</taxon>
        <taxon>Pseudomonadati</taxon>
        <taxon>Bacteroidota</taxon>
        <taxon>Bacteroidia</taxon>
        <taxon>Bacteroidales</taxon>
        <taxon>Bacteroidaceae</taxon>
        <taxon>Phocaeicola</taxon>
    </lineage>
</organism>
<gene>
    <name evidence="1" type="ORF">DWW27_14925</name>
</gene>
<comment type="caution">
    <text evidence="1">The sequence shown here is derived from an EMBL/GenBank/DDBJ whole genome shotgun (WGS) entry which is preliminary data.</text>
</comment>
<dbReference type="EMBL" id="QRYT01000037">
    <property type="protein sequence ID" value="RGV06643.1"/>
    <property type="molecule type" value="Genomic_DNA"/>
</dbReference>
<name>A0A412VJJ0_PHOVU</name>
<sequence length="94" mass="10712">MEAKTVRPQAKSIQGRFFEAINTLIASGKLEGMKTFCNLYDLHQPKYSRLRSATMDTTKECPYKLIDIDALAYLVKDFGVSSDWLLLGRGKMFK</sequence>
<protein>
    <submittedName>
        <fullName evidence="1">Uncharacterized protein</fullName>
    </submittedName>
</protein>